<protein>
    <submittedName>
        <fullName evidence="1">Uncharacterized protein</fullName>
    </submittedName>
</protein>
<organism evidence="1 2">
    <name type="scientific">Actinomyces gaoshouyii</name>
    <dbReference type="NCBI Taxonomy" id="1960083"/>
    <lineage>
        <taxon>Bacteria</taxon>
        <taxon>Bacillati</taxon>
        <taxon>Actinomycetota</taxon>
        <taxon>Actinomycetes</taxon>
        <taxon>Actinomycetales</taxon>
        <taxon>Actinomycetaceae</taxon>
        <taxon>Actinomyces</taxon>
    </lineage>
</organism>
<evidence type="ECO:0000313" key="2">
    <source>
        <dbReference type="Proteomes" id="UP000614239"/>
    </source>
</evidence>
<gene>
    <name evidence="1" type="ORF">GCM10011612_08270</name>
</gene>
<reference evidence="1" key="2">
    <citation type="submission" date="2020-09" db="EMBL/GenBank/DDBJ databases">
        <authorList>
            <person name="Sun Q."/>
            <person name="Zhou Y."/>
        </authorList>
    </citation>
    <scope>NUCLEOTIDE SEQUENCE</scope>
    <source>
        <strain evidence="1">CGMCC 4.7372</strain>
    </source>
</reference>
<keyword evidence="2" id="KW-1185">Reference proteome</keyword>
<proteinExistence type="predicted"/>
<name>A0A8H9LFR9_9ACTO</name>
<evidence type="ECO:0000313" key="1">
    <source>
        <dbReference type="EMBL" id="GGO96916.1"/>
    </source>
</evidence>
<dbReference type="Proteomes" id="UP000614239">
    <property type="component" value="Unassembled WGS sequence"/>
</dbReference>
<comment type="caution">
    <text evidence="1">The sequence shown here is derived from an EMBL/GenBank/DDBJ whole genome shotgun (WGS) entry which is preliminary data.</text>
</comment>
<dbReference type="AlphaFoldDB" id="A0A8H9LFR9"/>
<reference evidence="1" key="1">
    <citation type="journal article" date="2014" name="Int. J. Syst. Evol. Microbiol.">
        <title>Complete genome sequence of Corynebacterium casei LMG S-19264T (=DSM 44701T), isolated from a smear-ripened cheese.</title>
        <authorList>
            <consortium name="US DOE Joint Genome Institute (JGI-PGF)"/>
            <person name="Walter F."/>
            <person name="Albersmeier A."/>
            <person name="Kalinowski J."/>
            <person name="Ruckert C."/>
        </authorList>
    </citation>
    <scope>NUCLEOTIDE SEQUENCE</scope>
    <source>
        <strain evidence="1">CGMCC 4.7372</strain>
    </source>
</reference>
<sequence>MSDQPCAREARTVRQKEAKLARLDDGVASGIRVGEGPGPEKTGIRAIVLRVIG</sequence>
<accession>A0A8H9LFR9</accession>
<dbReference type="EMBL" id="BMNJ01000002">
    <property type="protein sequence ID" value="GGO96916.1"/>
    <property type="molecule type" value="Genomic_DNA"/>
</dbReference>